<keyword evidence="3" id="KW-1185">Reference proteome</keyword>
<reference evidence="2 3" key="1">
    <citation type="submission" date="2014-11" db="EMBL/GenBank/DDBJ databases">
        <title>A Rickettsiales Symbiont of Amoebae With Ancient Features.</title>
        <authorList>
            <person name="Schulz F."/>
            <person name="Martijn J."/>
            <person name="Wascher F."/>
            <person name="Kostanjsek R."/>
            <person name="Ettema T.J."/>
            <person name="Horn M."/>
        </authorList>
    </citation>
    <scope>NUCLEOTIDE SEQUENCE [LARGE SCALE GENOMIC DNA]</scope>
    <source>
        <strain evidence="2 3">UWC36</strain>
    </source>
</reference>
<comment type="caution">
    <text evidence="2">The sequence shown here is derived from an EMBL/GenBank/DDBJ whole genome shotgun (WGS) entry which is preliminary data.</text>
</comment>
<protein>
    <submittedName>
        <fullName evidence="2">Uncharacterized protein</fullName>
    </submittedName>
</protein>
<gene>
    <name evidence="2" type="ORF">NF27_EY00120</name>
</gene>
<dbReference type="AlphaFoldDB" id="A0A0C1MYD0"/>
<dbReference type="OrthoDB" id="9886104at2"/>
<feature type="compositionally biased region" description="Basic and acidic residues" evidence="1">
    <location>
        <begin position="50"/>
        <end position="67"/>
    </location>
</feature>
<evidence type="ECO:0000256" key="1">
    <source>
        <dbReference type="SAM" id="MobiDB-lite"/>
    </source>
</evidence>
<organism evidence="2 3">
    <name type="scientific">Candidatus Jidaibacter acanthamoebae</name>
    <dbReference type="NCBI Taxonomy" id="86105"/>
    <lineage>
        <taxon>Bacteria</taxon>
        <taxon>Pseudomonadati</taxon>
        <taxon>Pseudomonadota</taxon>
        <taxon>Alphaproteobacteria</taxon>
        <taxon>Rickettsiales</taxon>
        <taxon>Candidatus Midichloriaceae</taxon>
        <taxon>Candidatus Jidaibacter</taxon>
    </lineage>
</organism>
<sequence length="91" mass="10454">MPDFKEYSQQTMHKALNMGADLISQHFQNELEENNKLDKASTIEDQLITKPEREEDSKEEHHADPRGRKVIGKFTAKVLGAHEPEQGRNNP</sequence>
<feature type="region of interest" description="Disordered" evidence="1">
    <location>
        <begin position="33"/>
        <end position="91"/>
    </location>
</feature>
<proteinExistence type="predicted"/>
<feature type="compositionally biased region" description="Basic and acidic residues" evidence="1">
    <location>
        <begin position="80"/>
        <end position="91"/>
    </location>
</feature>
<evidence type="ECO:0000313" key="2">
    <source>
        <dbReference type="EMBL" id="KIE04916.1"/>
    </source>
</evidence>
<dbReference type="Proteomes" id="UP000031258">
    <property type="component" value="Unassembled WGS sequence"/>
</dbReference>
<accession>A0A0C1MYD0</accession>
<dbReference type="EMBL" id="JSWE01000124">
    <property type="protein sequence ID" value="KIE04916.1"/>
    <property type="molecule type" value="Genomic_DNA"/>
</dbReference>
<dbReference type="RefSeq" id="WP_039456875.1">
    <property type="nucleotide sequence ID" value="NZ_JSWE01000124.1"/>
</dbReference>
<feature type="compositionally biased region" description="Basic and acidic residues" evidence="1">
    <location>
        <begin position="33"/>
        <end position="42"/>
    </location>
</feature>
<dbReference type="STRING" id="86105.NF27_EY00120"/>
<evidence type="ECO:0000313" key="3">
    <source>
        <dbReference type="Proteomes" id="UP000031258"/>
    </source>
</evidence>
<name>A0A0C1MYD0_9RICK</name>